<reference evidence="3 4" key="1">
    <citation type="submission" date="2015-01" db="EMBL/GenBank/DDBJ databases">
        <title>Evolution of Trichinella species and genotypes.</title>
        <authorList>
            <person name="Korhonen P.K."/>
            <person name="Edoardo P."/>
            <person name="Giuseppe L.R."/>
            <person name="Gasser R.B."/>
        </authorList>
    </citation>
    <scope>NUCLEOTIDE SEQUENCE [LARGE SCALE GENOMIC DNA]</scope>
    <source>
        <strain evidence="1">ISS13</strain>
        <strain evidence="2">ISS176</strain>
    </source>
</reference>
<evidence type="ECO:0000313" key="1">
    <source>
        <dbReference type="EMBL" id="KRY66093.1"/>
    </source>
</evidence>
<organism evidence="1 3">
    <name type="scientific">Trichinella pseudospiralis</name>
    <name type="common">Parasitic roundworm</name>
    <dbReference type="NCBI Taxonomy" id="6337"/>
    <lineage>
        <taxon>Eukaryota</taxon>
        <taxon>Metazoa</taxon>
        <taxon>Ecdysozoa</taxon>
        <taxon>Nematoda</taxon>
        <taxon>Enoplea</taxon>
        <taxon>Dorylaimia</taxon>
        <taxon>Trichinellida</taxon>
        <taxon>Trichinellidae</taxon>
        <taxon>Trichinella</taxon>
    </lineage>
</organism>
<dbReference type="AlphaFoldDB" id="A0A0V1DX28"/>
<evidence type="ECO:0000313" key="2">
    <source>
        <dbReference type="EMBL" id="KRZ32114.1"/>
    </source>
</evidence>
<dbReference type="Proteomes" id="UP000054632">
    <property type="component" value="Unassembled WGS sequence"/>
</dbReference>
<gene>
    <name evidence="1" type="ORF">T4A_5634</name>
    <name evidence="2" type="ORF">T4C_7400</name>
</gene>
<dbReference type="EMBL" id="JYDR01000182">
    <property type="protein sequence ID" value="KRY66093.1"/>
    <property type="molecule type" value="Genomic_DNA"/>
</dbReference>
<comment type="caution">
    <text evidence="1">The sequence shown here is derived from an EMBL/GenBank/DDBJ whole genome shotgun (WGS) entry which is preliminary data.</text>
</comment>
<protein>
    <submittedName>
        <fullName evidence="1">Uncharacterized protein</fullName>
    </submittedName>
</protein>
<accession>A0A0V1DX28</accession>
<sequence>MIPIQIVQFYIRFFYFGRKYYFKILNTYCDGFELKYCGLRILEMINVTLCSVFLVSNINR</sequence>
<evidence type="ECO:0000313" key="4">
    <source>
        <dbReference type="Proteomes" id="UP000054826"/>
    </source>
</evidence>
<name>A0A0V1DX28_TRIPS</name>
<dbReference type="EMBL" id="JYDV01000113">
    <property type="protein sequence ID" value="KRZ32114.1"/>
    <property type="molecule type" value="Genomic_DNA"/>
</dbReference>
<evidence type="ECO:0000313" key="3">
    <source>
        <dbReference type="Proteomes" id="UP000054632"/>
    </source>
</evidence>
<dbReference type="Proteomes" id="UP000054826">
    <property type="component" value="Unassembled WGS sequence"/>
</dbReference>
<proteinExistence type="predicted"/>